<reference evidence="1 2" key="1">
    <citation type="submission" date="2018-01" db="EMBL/GenBank/DDBJ databases">
        <title>Whole genome analyses suggest that Burkholderia sensu lato contains two further novel genera in the rhizoxinica-symbiotica group Mycetohabitans gen. nov., and Trinickia gen. nov.: implications for the evolution of diazotrophy and nodulation in the Burkholderiaceae.</title>
        <authorList>
            <person name="Estrada-de los Santos P."/>
            <person name="Palmer M."/>
            <person name="Chavez-Ramirez B."/>
            <person name="Beukes C."/>
            <person name="Steenkamp E.T."/>
            <person name="Hirsch A.M."/>
            <person name="Manyaka P."/>
            <person name="Maluk M."/>
            <person name="Lafos M."/>
            <person name="Crook M."/>
            <person name="Gross E."/>
            <person name="Simon M.F."/>
            <person name="Bueno dos Reis Junior F."/>
            <person name="Poole P.S."/>
            <person name="Venter S.N."/>
            <person name="James E.K."/>
        </authorList>
    </citation>
    <scope>NUCLEOTIDE SEQUENCE [LARGE SCALE GENOMIC DNA]</scope>
    <source>
        <strain evidence="1 2">JPY 581</strain>
    </source>
</reference>
<proteinExistence type="predicted"/>
<comment type="caution">
    <text evidence="1">The sequence shown here is derived from an EMBL/GenBank/DDBJ whole genome shotgun (WGS) entry which is preliminary data.</text>
</comment>
<evidence type="ECO:0000313" key="1">
    <source>
        <dbReference type="EMBL" id="PMS36261.1"/>
    </source>
</evidence>
<evidence type="ECO:0008006" key="3">
    <source>
        <dbReference type="Google" id="ProtNLM"/>
    </source>
</evidence>
<name>A0A2N7X3U9_9BURK</name>
<accession>A0A2N7X3U9</accession>
<organism evidence="1 2">
    <name type="scientific">Trinickia symbiotica</name>
    <dbReference type="NCBI Taxonomy" id="863227"/>
    <lineage>
        <taxon>Bacteria</taxon>
        <taxon>Pseudomonadati</taxon>
        <taxon>Pseudomonadota</taxon>
        <taxon>Betaproteobacteria</taxon>
        <taxon>Burkholderiales</taxon>
        <taxon>Burkholderiaceae</taxon>
        <taxon>Trinickia</taxon>
    </lineage>
</organism>
<evidence type="ECO:0000313" key="2">
    <source>
        <dbReference type="Proteomes" id="UP000235777"/>
    </source>
</evidence>
<protein>
    <recommendedName>
        <fullName evidence="3">Restriction endonuclease type IV Mrr domain-containing protein</fullName>
    </recommendedName>
</protein>
<gene>
    <name evidence="1" type="ORF">C0Z20_12235</name>
</gene>
<keyword evidence="2" id="KW-1185">Reference proteome</keyword>
<sequence>MWGRFSAYDELKGHALEECLFWLLDGIGARDIEWRVGGIGVGTADGGRDLKARFYVPDHDGQIVARQWWVECKGRAGTLEIDAVKIACNNVLADQGVLFELVSSLPPCAHNCPLSAGKRTLVSSPNSRFGR</sequence>
<dbReference type="AlphaFoldDB" id="A0A2N7X3U9"/>
<dbReference type="Proteomes" id="UP000235777">
    <property type="component" value="Unassembled WGS sequence"/>
</dbReference>
<dbReference type="EMBL" id="PNYC01000007">
    <property type="protein sequence ID" value="PMS36261.1"/>
    <property type="molecule type" value="Genomic_DNA"/>
</dbReference>